<evidence type="ECO:0000313" key="2">
    <source>
        <dbReference type="Proteomes" id="UP000805193"/>
    </source>
</evidence>
<gene>
    <name evidence="1" type="ORF">HPB47_002386</name>
</gene>
<accession>A0AC60PLD0</accession>
<name>A0AC60PLD0_IXOPE</name>
<dbReference type="Proteomes" id="UP000805193">
    <property type="component" value="Unassembled WGS sequence"/>
</dbReference>
<protein>
    <submittedName>
        <fullName evidence="1">Uncharacterized protein</fullName>
    </submittedName>
</protein>
<keyword evidence="2" id="KW-1185">Reference proteome</keyword>
<proteinExistence type="predicted"/>
<feature type="non-terminal residue" evidence="1">
    <location>
        <position position="1"/>
    </location>
</feature>
<organism evidence="1 2">
    <name type="scientific">Ixodes persulcatus</name>
    <name type="common">Taiga tick</name>
    <dbReference type="NCBI Taxonomy" id="34615"/>
    <lineage>
        <taxon>Eukaryota</taxon>
        <taxon>Metazoa</taxon>
        <taxon>Ecdysozoa</taxon>
        <taxon>Arthropoda</taxon>
        <taxon>Chelicerata</taxon>
        <taxon>Arachnida</taxon>
        <taxon>Acari</taxon>
        <taxon>Parasitiformes</taxon>
        <taxon>Ixodida</taxon>
        <taxon>Ixodoidea</taxon>
        <taxon>Ixodidae</taxon>
        <taxon>Ixodinae</taxon>
        <taxon>Ixodes</taxon>
    </lineage>
</organism>
<sequence>LEPQLSALHFVNMPPPVYRYIEGIHTSLYFTDENMRSALKYKPEPEDVFIVSYPKCGTTWMQYLVYNIFSGGVPPQNMGEFLSRSIFLEMTGSPAVKKMCRPGSIKTHFSFDKHPYSTRAKYLYIARNPYDCCVSFYHHTKSFPAYFFETGTFNEFFHMFLEGKVDSGDYFDNLLSWYDHRSDANVLFLTYEGLKKDTESWVLKMADFLGKEYGSKLRCDTHALKTIIQMSSMETMKKIFCRDHAILDETNLSTDDQSKTPSESFEESVLAAMKKPMTGDFIRKGVVGDWRNHFSEEQVARMNRWIAIRTASSDVMELWKDEDLP</sequence>
<evidence type="ECO:0000313" key="1">
    <source>
        <dbReference type="EMBL" id="KAG0421754.1"/>
    </source>
</evidence>
<reference evidence="1 2" key="1">
    <citation type="journal article" date="2020" name="Cell">
        <title>Large-Scale Comparative Analyses of Tick Genomes Elucidate Their Genetic Diversity and Vector Capacities.</title>
        <authorList>
            <consortium name="Tick Genome and Microbiome Consortium (TIGMIC)"/>
            <person name="Jia N."/>
            <person name="Wang J."/>
            <person name="Shi W."/>
            <person name="Du L."/>
            <person name="Sun Y."/>
            <person name="Zhan W."/>
            <person name="Jiang J.F."/>
            <person name="Wang Q."/>
            <person name="Zhang B."/>
            <person name="Ji P."/>
            <person name="Bell-Sakyi L."/>
            <person name="Cui X.M."/>
            <person name="Yuan T.T."/>
            <person name="Jiang B.G."/>
            <person name="Yang W.F."/>
            <person name="Lam T.T."/>
            <person name="Chang Q.C."/>
            <person name="Ding S.J."/>
            <person name="Wang X.J."/>
            <person name="Zhu J.G."/>
            <person name="Ruan X.D."/>
            <person name="Zhao L."/>
            <person name="Wei J.T."/>
            <person name="Ye R.Z."/>
            <person name="Que T.C."/>
            <person name="Du C.H."/>
            <person name="Zhou Y.H."/>
            <person name="Cheng J.X."/>
            <person name="Dai P.F."/>
            <person name="Guo W.B."/>
            <person name="Han X.H."/>
            <person name="Huang E.J."/>
            <person name="Li L.F."/>
            <person name="Wei W."/>
            <person name="Gao Y.C."/>
            <person name="Liu J.Z."/>
            <person name="Shao H.Z."/>
            <person name="Wang X."/>
            <person name="Wang C.C."/>
            <person name="Yang T.C."/>
            <person name="Huo Q.B."/>
            <person name="Li W."/>
            <person name="Chen H.Y."/>
            <person name="Chen S.E."/>
            <person name="Zhou L.G."/>
            <person name="Ni X.B."/>
            <person name="Tian J.H."/>
            <person name="Sheng Y."/>
            <person name="Liu T."/>
            <person name="Pan Y.S."/>
            <person name="Xia L.Y."/>
            <person name="Li J."/>
            <person name="Zhao F."/>
            <person name="Cao W.C."/>
        </authorList>
    </citation>
    <scope>NUCLEOTIDE SEQUENCE [LARGE SCALE GENOMIC DNA]</scope>
    <source>
        <strain evidence="1">Iper-2018</strain>
    </source>
</reference>
<comment type="caution">
    <text evidence="1">The sequence shown here is derived from an EMBL/GenBank/DDBJ whole genome shotgun (WGS) entry which is preliminary data.</text>
</comment>
<dbReference type="EMBL" id="JABSTQ010010323">
    <property type="protein sequence ID" value="KAG0421754.1"/>
    <property type="molecule type" value="Genomic_DNA"/>
</dbReference>